<keyword evidence="1" id="KW-0067">ATP-binding</keyword>
<reference evidence="4" key="1">
    <citation type="journal article" date="2019" name="Int. J. Syst. Evol. Microbiol.">
        <title>The Global Catalogue of Microorganisms (GCM) 10K type strain sequencing project: providing services to taxonomists for standard genome sequencing and annotation.</title>
        <authorList>
            <consortium name="The Broad Institute Genomics Platform"/>
            <consortium name="The Broad Institute Genome Sequencing Center for Infectious Disease"/>
            <person name="Wu L."/>
            <person name="Ma J."/>
        </authorList>
    </citation>
    <scope>NUCLEOTIDE SEQUENCE [LARGE SCALE GENOMIC DNA]</scope>
    <source>
        <strain evidence="4">CCM 8653</strain>
    </source>
</reference>
<evidence type="ECO:0000313" key="4">
    <source>
        <dbReference type="Proteomes" id="UP000632535"/>
    </source>
</evidence>
<evidence type="ECO:0000313" key="3">
    <source>
        <dbReference type="EMBL" id="GGI08635.1"/>
    </source>
</evidence>
<sequence length="306" mass="33136">MTTTNGTTRRVGLATCAALPDLDDDRPVIGALVERGVDAEPVVWDDPDVDWSAYDLVVVRSTWDYSPRRDEFVAWARSVPAIANPADVIAWNTDKGYLRVLETAGVPVIPTIWLDPARHLSKRAVHTRMPAFGDFVVKPVVSAGAKDAGRYQPVSAQSRALAIQHAVGLLDGGRAVMIQPYMTSVDTAGETCLVYIDGTLRHAVRKSALLTGPSRDDDAPFLREQMEPARATDAQVEVATRALEVAAADLGRTDPFLYARVDLVTRDDGTPVVIELELTEPSLWLQHAGDAGTLDAFADAIVDRLA</sequence>
<keyword evidence="1" id="KW-0547">Nucleotide-binding</keyword>
<feature type="domain" description="ATP-grasp" evidence="2">
    <location>
        <begin position="98"/>
        <end position="306"/>
    </location>
</feature>
<dbReference type="EMBL" id="BMDG01000006">
    <property type="protein sequence ID" value="GGI08635.1"/>
    <property type="molecule type" value="Genomic_DNA"/>
</dbReference>
<dbReference type="InterPro" id="IPR053191">
    <property type="entry name" value="DcsG_Biosynth_Enzyme"/>
</dbReference>
<dbReference type="PROSITE" id="PS50975">
    <property type="entry name" value="ATP_GRASP"/>
    <property type="match status" value="1"/>
</dbReference>
<gene>
    <name evidence="3" type="ORF">GCM10007368_22160</name>
</gene>
<evidence type="ECO:0000256" key="1">
    <source>
        <dbReference type="PROSITE-ProRule" id="PRU00409"/>
    </source>
</evidence>
<dbReference type="Proteomes" id="UP000632535">
    <property type="component" value="Unassembled WGS sequence"/>
</dbReference>
<comment type="caution">
    <text evidence="3">The sequence shown here is derived from an EMBL/GenBank/DDBJ whole genome shotgun (WGS) entry which is preliminary data.</text>
</comment>
<dbReference type="RefSeq" id="WP_188523750.1">
    <property type="nucleotide sequence ID" value="NZ_BMDG01000006.1"/>
</dbReference>
<dbReference type="SUPFAM" id="SSF56059">
    <property type="entry name" value="Glutathione synthetase ATP-binding domain-like"/>
    <property type="match status" value="1"/>
</dbReference>
<dbReference type="InterPro" id="IPR011761">
    <property type="entry name" value="ATP-grasp"/>
</dbReference>
<accession>A0ABQ2B5T4</accession>
<dbReference type="PANTHER" id="PTHR39217:SF1">
    <property type="entry name" value="GLUTATHIONE SYNTHETASE"/>
    <property type="match status" value="1"/>
</dbReference>
<evidence type="ECO:0000259" key="2">
    <source>
        <dbReference type="PROSITE" id="PS50975"/>
    </source>
</evidence>
<keyword evidence="4" id="KW-1185">Reference proteome</keyword>
<dbReference type="PANTHER" id="PTHR39217">
    <property type="match status" value="1"/>
</dbReference>
<proteinExistence type="predicted"/>
<name>A0ABQ2B5T4_9MICO</name>
<protein>
    <submittedName>
        <fullName evidence="3">ATP-grasp domain-containing protein</fullName>
    </submittedName>
</protein>
<organism evidence="3 4">
    <name type="scientific">Isoptericola cucumis</name>
    <dbReference type="NCBI Taxonomy" id="1776856"/>
    <lineage>
        <taxon>Bacteria</taxon>
        <taxon>Bacillati</taxon>
        <taxon>Actinomycetota</taxon>
        <taxon>Actinomycetes</taxon>
        <taxon>Micrococcales</taxon>
        <taxon>Promicromonosporaceae</taxon>
        <taxon>Isoptericola</taxon>
    </lineage>
</organism>